<evidence type="ECO:0000313" key="1">
    <source>
        <dbReference type="EMBL" id="WVY94290.1"/>
    </source>
</evidence>
<dbReference type="InterPro" id="IPR036020">
    <property type="entry name" value="WW_dom_sf"/>
</dbReference>
<dbReference type="Proteomes" id="UP001374535">
    <property type="component" value="Chromosome 10"/>
</dbReference>
<feature type="non-terminal residue" evidence="1">
    <location>
        <position position="1"/>
    </location>
</feature>
<proteinExistence type="predicted"/>
<gene>
    <name evidence="1" type="ORF">V8G54_033378</name>
</gene>
<organism evidence="1 2">
    <name type="scientific">Vigna mungo</name>
    <name type="common">Black gram</name>
    <name type="synonym">Phaseolus mungo</name>
    <dbReference type="NCBI Taxonomy" id="3915"/>
    <lineage>
        <taxon>Eukaryota</taxon>
        <taxon>Viridiplantae</taxon>
        <taxon>Streptophyta</taxon>
        <taxon>Embryophyta</taxon>
        <taxon>Tracheophyta</taxon>
        <taxon>Spermatophyta</taxon>
        <taxon>Magnoliopsida</taxon>
        <taxon>eudicotyledons</taxon>
        <taxon>Gunneridae</taxon>
        <taxon>Pentapetalae</taxon>
        <taxon>rosids</taxon>
        <taxon>fabids</taxon>
        <taxon>Fabales</taxon>
        <taxon>Fabaceae</taxon>
        <taxon>Papilionoideae</taxon>
        <taxon>50 kb inversion clade</taxon>
        <taxon>NPAAA clade</taxon>
        <taxon>indigoferoid/millettioid clade</taxon>
        <taxon>Phaseoleae</taxon>
        <taxon>Vigna</taxon>
    </lineage>
</organism>
<dbReference type="AlphaFoldDB" id="A0AAQ3MNU9"/>
<protein>
    <recommendedName>
        <fullName evidence="3">WW domain-containing protein</fullName>
    </recommendedName>
</protein>
<accession>A0AAQ3MNU9</accession>
<name>A0AAQ3MNU9_VIGMU</name>
<keyword evidence="2" id="KW-1185">Reference proteome</keyword>
<dbReference type="EMBL" id="CP144691">
    <property type="protein sequence ID" value="WVY94290.1"/>
    <property type="molecule type" value="Genomic_DNA"/>
</dbReference>
<dbReference type="SUPFAM" id="SSF51045">
    <property type="entry name" value="WW domain"/>
    <property type="match status" value="1"/>
</dbReference>
<reference evidence="1 2" key="1">
    <citation type="journal article" date="2023" name="Life. Sci Alliance">
        <title>Evolutionary insights into 3D genome organization and epigenetic landscape of Vigna mungo.</title>
        <authorList>
            <person name="Junaid A."/>
            <person name="Singh B."/>
            <person name="Bhatia S."/>
        </authorList>
    </citation>
    <scope>NUCLEOTIDE SEQUENCE [LARGE SCALE GENOMIC DNA]</scope>
    <source>
        <strain evidence="1">Urdbean</strain>
    </source>
</reference>
<evidence type="ECO:0008006" key="3">
    <source>
        <dbReference type="Google" id="ProtNLM"/>
    </source>
</evidence>
<sequence>TAVEGIIDGSTGLLYYWNPETNVTQYEKPSFPLPPPFPPPPPLPASVAFVTNLAPIYATQTIQAPIMQIGTGSRNADWWDGVAVNYKPTLATAGESLCPTSGTIDVTSAATEFTYGANYSAEPLSGCSVYAAAELTDDTVSKADRVTSSYSANDAVPGAANVEAAANSTSNAATDNPFPAF</sequence>
<evidence type="ECO:0000313" key="2">
    <source>
        <dbReference type="Proteomes" id="UP001374535"/>
    </source>
</evidence>